<proteinExistence type="predicted"/>
<dbReference type="InterPro" id="IPR002625">
    <property type="entry name" value="Smr_dom"/>
</dbReference>
<keyword evidence="3" id="KW-0255">Endonuclease</keyword>
<dbReference type="InterPro" id="IPR036063">
    <property type="entry name" value="Smr_dom_sf"/>
</dbReference>
<dbReference type="EMBL" id="FMXO01000010">
    <property type="protein sequence ID" value="SDB40069.1"/>
    <property type="molecule type" value="Genomic_DNA"/>
</dbReference>
<feature type="compositionally biased region" description="Basic residues" evidence="1">
    <location>
        <begin position="17"/>
        <end position="26"/>
    </location>
</feature>
<keyword evidence="4" id="KW-1185">Reference proteome</keyword>
<gene>
    <name evidence="3" type="ORF">SAMN05660653_01912</name>
</gene>
<feature type="region of interest" description="Disordered" evidence="1">
    <location>
        <begin position="59"/>
        <end position="80"/>
    </location>
</feature>
<keyword evidence="3" id="KW-0378">Hydrolase</keyword>
<dbReference type="OrthoDB" id="9808881at2"/>
<feature type="region of interest" description="Disordered" evidence="1">
    <location>
        <begin position="17"/>
        <end position="44"/>
    </location>
</feature>
<evidence type="ECO:0000313" key="4">
    <source>
        <dbReference type="Proteomes" id="UP000198771"/>
    </source>
</evidence>
<feature type="domain" description="Smr" evidence="2">
    <location>
        <begin position="138"/>
        <end position="222"/>
    </location>
</feature>
<dbReference type="Proteomes" id="UP000198771">
    <property type="component" value="Unassembled WGS sequence"/>
</dbReference>
<keyword evidence="3" id="KW-0540">Nuclease</keyword>
<dbReference type="PROSITE" id="PS50828">
    <property type="entry name" value="SMR"/>
    <property type="match status" value="1"/>
</dbReference>
<evidence type="ECO:0000313" key="3">
    <source>
        <dbReference type="EMBL" id="SDB40069.1"/>
    </source>
</evidence>
<dbReference type="AlphaFoldDB" id="A0A1G6D4T3"/>
<dbReference type="SUPFAM" id="SSF160443">
    <property type="entry name" value="SMR domain-like"/>
    <property type="match status" value="1"/>
</dbReference>
<protein>
    <submittedName>
        <fullName evidence="3">DNA-nicking endonuclease, Smr domain</fullName>
    </submittedName>
</protein>
<dbReference type="PANTHER" id="PTHR35562">
    <property type="entry name" value="DNA ENDONUCLEASE SMRA-RELATED"/>
    <property type="match status" value="1"/>
</dbReference>
<sequence length="240" mass="26866">MKFNSLEDLQALKKKFPKKEKVKRSVPKQASTEKSESPLPRNDEDLFTQAMSGVSPISGAAKGRQVTGINSPTTPAAKEQSFGDEDIWVADYLRNLVQGNVDFELSYSEEYMHGYIQDLDKKILGKLKAGQFSVEAHLDMHGLNAAQARDAAYDFLRTQYHLGRRCVLLIPGRGKNSPGGQALIREELPLWLTREPLRRVVLAFCTAQPRHGGAGALYILLRKQKKTQGKVRWDLPASME</sequence>
<dbReference type="GO" id="GO:0004519">
    <property type="term" value="F:endonuclease activity"/>
    <property type="evidence" value="ECO:0007669"/>
    <property type="project" value="UniProtKB-KW"/>
</dbReference>
<dbReference type="RefSeq" id="WP_092120625.1">
    <property type="nucleotide sequence ID" value="NZ_FMXO01000010.1"/>
</dbReference>
<reference evidence="3 4" key="1">
    <citation type="submission" date="2016-10" db="EMBL/GenBank/DDBJ databases">
        <authorList>
            <person name="de Groot N.N."/>
        </authorList>
    </citation>
    <scope>NUCLEOTIDE SEQUENCE [LARGE SCALE GENOMIC DNA]</scope>
    <source>
        <strain evidence="3 4">ASO4-2</strain>
    </source>
</reference>
<accession>A0A1G6D4T3</accession>
<dbReference type="Gene3D" id="3.30.1370.110">
    <property type="match status" value="1"/>
</dbReference>
<evidence type="ECO:0000256" key="1">
    <source>
        <dbReference type="SAM" id="MobiDB-lite"/>
    </source>
</evidence>
<organism evidence="3 4">
    <name type="scientific">Desulfonatronum thiosulfatophilum</name>
    <dbReference type="NCBI Taxonomy" id="617002"/>
    <lineage>
        <taxon>Bacteria</taxon>
        <taxon>Pseudomonadati</taxon>
        <taxon>Thermodesulfobacteriota</taxon>
        <taxon>Desulfovibrionia</taxon>
        <taxon>Desulfovibrionales</taxon>
        <taxon>Desulfonatronaceae</taxon>
        <taxon>Desulfonatronum</taxon>
    </lineage>
</organism>
<dbReference type="PANTHER" id="PTHR35562:SF2">
    <property type="entry name" value="DNA ENDONUCLEASE SMRA-RELATED"/>
    <property type="match status" value="1"/>
</dbReference>
<dbReference type="STRING" id="617002.SAMN05660653_01912"/>
<feature type="compositionally biased region" description="Basic and acidic residues" evidence="1">
    <location>
        <begin position="31"/>
        <end position="44"/>
    </location>
</feature>
<name>A0A1G6D4T3_9BACT</name>
<dbReference type="Pfam" id="PF01713">
    <property type="entry name" value="Smr"/>
    <property type="match status" value="1"/>
</dbReference>
<evidence type="ECO:0000259" key="2">
    <source>
        <dbReference type="PROSITE" id="PS50828"/>
    </source>
</evidence>